<dbReference type="PATRIC" id="fig|1125718.3.peg.2384"/>
<accession>J0MWL7</accession>
<keyword evidence="2" id="KW-0732">Signal</keyword>
<evidence type="ECO:0000256" key="1">
    <source>
        <dbReference type="ARBA" id="ARBA00008814"/>
    </source>
</evidence>
<dbReference type="EMBL" id="AKFT01000186">
    <property type="protein sequence ID" value="EJF38719.1"/>
    <property type="molecule type" value="Genomic_DNA"/>
</dbReference>
<dbReference type="OrthoDB" id="9775594at2"/>
<dbReference type="SUPFAM" id="SSF53807">
    <property type="entry name" value="Helical backbone' metal receptor"/>
    <property type="match status" value="1"/>
</dbReference>
<comment type="caution">
    <text evidence="4">The sequence shown here is derived from an EMBL/GenBank/DDBJ whole genome shotgun (WGS) entry which is preliminary data.</text>
</comment>
<dbReference type="Gene3D" id="3.40.50.1980">
    <property type="entry name" value="Nitrogenase molybdenum iron protein domain"/>
    <property type="match status" value="2"/>
</dbReference>
<protein>
    <submittedName>
        <fullName evidence="4">Oligopeptide ABC transporter, oligopeptide-binding protein</fullName>
    </submittedName>
</protein>
<feature type="domain" description="Fe/B12 periplasmic-binding" evidence="3">
    <location>
        <begin position="86"/>
        <end position="356"/>
    </location>
</feature>
<dbReference type="InterPro" id="IPR002491">
    <property type="entry name" value="ABC_transptr_periplasmic_BD"/>
</dbReference>
<dbReference type="PANTHER" id="PTHR30535:SF34">
    <property type="entry name" value="MOLYBDATE-BINDING PROTEIN MOLA"/>
    <property type="match status" value="1"/>
</dbReference>
<keyword evidence="5" id="KW-1185">Reference proteome</keyword>
<evidence type="ECO:0000256" key="2">
    <source>
        <dbReference type="SAM" id="SignalP"/>
    </source>
</evidence>
<dbReference type="AlphaFoldDB" id="J0MWL7"/>
<feature type="chain" id="PRO_5003736566" evidence="2">
    <location>
        <begin position="50"/>
        <end position="401"/>
    </location>
</feature>
<feature type="signal peptide" evidence="2">
    <location>
        <begin position="1"/>
        <end position="49"/>
    </location>
</feature>
<dbReference type="Proteomes" id="UP000002941">
    <property type="component" value="Unassembled WGS sequence"/>
</dbReference>
<dbReference type="RefSeq" id="WP_008732938.1">
    <property type="nucleotide sequence ID" value="NZ_AKFT01000186.1"/>
</dbReference>
<comment type="similarity">
    <text evidence="1">Belongs to the bacterial solute-binding protein 8 family.</text>
</comment>
<sequence>MPLHSPHSGPYRSTTALIASTVTRLRKKLGKLLALMAVAAMALAGCAQSANVDPEATGTATSIESAPVSFTDSTGRQVELPRKITRVASAGQLANMMLYAMAPDELVGWSSKPDNDTTKYIDPGYRDLPEYGNLYGDSGDFDKEAVLASNPQVIVDIGPWDEEYKGKLDSLQEDLGIPVILIDGALSTSGDAFRLLGQALGKTDLGEQLGAYADGLISDVQTKAATISEDQQLNVYYGEEKDGLSTIVAGSIHAETFDMVGARLVVGEDSIERKQKDGGTVSLTTVLDKNPDAIIFGPDSIGSTVAEDSSWASLDAVKNNRYYTVAGDPYNWIGRPPGLNRLLGVQWLGSVLYPETFDYDMVAKTKDFYTLFYRYDLTDDEAEALLNPASPSPSPSASSHG</sequence>
<dbReference type="eggNOG" id="COG0614">
    <property type="taxonomic scope" value="Bacteria"/>
</dbReference>
<dbReference type="Pfam" id="PF01497">
    <property type="entry name" value="Peripla_BP_2"/>
    <property type="match status" value="1"/>
</dbReference>
<reference evidence="4 5" key="1">
    <citation type="submission" date="2012-05" db="EMBL/GenBank/DDBJ databases">
        <authorList>
            <person name="Harkins D.M."/>
            <person name="Madupu R."/>
            <person name="Durkin A.S."/>
            <person name="Torralba M."/>
            <person name="Methe B."/>
            <person name="Sutton G.G."/>
            <person name="Nelson K.E."/>
        </authorList>
    </citation>
    <scope>NUCLEOTIDE SEQUENCE [LARGE SCALE GENOMIC DNA]</scope>
    <source>
        <strain evidence="4 5">F0489</strain>
    </source>
</reference>
<dbReference type="PROSITE" id="PS50983">
    <property type="entry name" value="FE_B12_PBP"/>
    <property type="match status" value="1"/>
</dbReference>
<name>J0MWL7_9ACTO</name>
<proteinExistence type="inferred from homology"/>
<evidence type="ECO:0000313" key="5">
    <source>
        <dbReference type="Proteomes" id="UP000002941"/>
    </source>
</evidence>
<evidence type="ECO:0000259" key="3">
    <source>
        <dbReference type="PROSITE" id="PS50983"/>
    </source>
</evidence>
<evidence type="ECO:0000313" key="4">
    <source>
        <dbReference type="EMBL" id="EJF38719.1"/>
    </source>
</evidence>
<dbReference type="InterPro" id="IPR050902">
    <property type="entry name" value="ABC_Transporter_SBP"/>
</dbReference>
<dbReference type="Gene3D" id="1.20.58.2180">
    <property type="match status" value="1"/>
</dbReference>
<organism evidence="4 5">
    <name type="scientific">Actinomyces massiliensis F0489</name>
    <dbReference type="NCBI Taxonomy" id="1125718"/>
    <lineage>
        <taxon>Bacteria</taxon>
        <taxon>Bacillati</taxon>
        <taxon>Actinomycetota</taxon>
        <taxon>Actinomycetes</taxon>
        <taxon>Actinomycetales</taxon>
        <taxon>Actinomycetaceae</taxon>
        <taxon>Actinomyces</taxon>
    </lineage>
</organism>
<dbReference type="PANTHER" id="PTHR30535">
    <property type="entry name" value="VITAMIN B12-BINDING PROTEIN"/>
    <property type="match status" value="1"/>
</dbReference>
<gene>
    <name evidence="4" type="ORF">HMPREF1318_1005</name>
</gene>